<evidence type="ECO:0000256" key="5">
    <source>
        <dbReference type="ARBA" id="ARBA00041284"/>
    </source>
</evidence>
<dbReference type="AlphaFoldDB" id="A0A9P0QT15"/>
<feature type="compositionally biased region" description="Polar residues" evidence="6">
    <location>
        <begin position="934"/>
        <end position="965"/>
    </location>
</feature>
<dbReference type="Pfam" id="PF13949">
    <property type="entry name" value="ALIX_LYPXL_bnd"/>
    <property type="match status" value="1"/>
</dbReference>
<protein>
    <recommendedName>
        <fullName evidence="5">BRO domain-containing protein 1</fullName>
    </recommendedName>
</protein>
<keyword evidence="9" id="KW-1185">Reference proteome</keyword>
<evidence type="ECO:0000259" key="7">
    <source>
        <dbReference type="PROSITE" id="PS51180"/>
    </source>
</evidence>
<proteinExistence type="predicted"/>
<dbReference type="InterPro" id="IPR004328">
    <property type="entry name" value="BRO1_dom"/>
</dbReference>
<feature type="region of interest" description="Disordered" evidence="6">
    <location>
        <begin position="235"/>
        <end position="256"/>
    </location>
</feature>
<dbReference type="SMART" id="SM01041">
    <property type="entry name" value="BRO1"/>
    <property type="match status" value="1"/>
</dbReference>
<feature type="compositionally biased region" description="Low complexity" evidence="6">
    <location>
        <begin position="917"/>
        <end position="933"/>
    </location>
</feature>
<dbReference type="InterPro" id="IPR038499">
    <property type="entry name" value="BRO1_sf"/>
</dbReference>
<feature type="region of interest" description="Disordered" evidence="6">
    <location>
        <begin position="792"/>
        <end position="869"/>
    </location>
</feature>
<keyword evidence="4" id="KW-0967">Endosome</keyword>
<sequence>MKTSLLSIPSKKTEDVNWTKPINNYLLSIYGNTSEYQQDLATFNSLRQDIKGGLNADVNGLKIYYKYYSLLELLDLRVPFATLNKHKKISFTWFDSFQPKLSYKQYALPFEKASILFNIGSLISEIALKKYGDSSMDDDSYKEILLLLQQAAGIFQFLGENFLHAPSNDLNQATIKFLIQLMLAQSQELFVLKVISGDMEQKKNSLISKLCKGTASYYEECFKMVSHLKSKVGDGGLEENYDEEDEEDEEDEGNGYEVRDTALDDFEYDPDANIGDDSTAEGEKIIKINSNWISIIEFKKIYYSSLSLYFHGLQCEAGKKFGDAIAYLSKSLDILNEIHSSTLKSISKSRSSSVYELLDNYKYQKDAIGIKIAELEKDNDFIYHDIIPSKVTLPEIKAMDGVKLIPITKNVIFNEINEYNYSNFFTNVVPITIHELMSFYSEEKSQFLRNELDLFDVSNEELSSVMEYLKMPKSLVNLKEIIQSDSNIGKNASELTIPPSIIKLAQEISNSYSNDLSNKSQIQKIRDEIYSIIQNSESNSSEHKEDLLKLKKSFIEASNRDKGIFELIKSDDMALYNTLGKGTDSKDFKQLFSPHSGNVKTGAEDMSLLDIDDRNVPSDTLIKNKIHDLEEILHDLHTIKVNKGKIIDSLKSEIHNDDISDILILNTKVKSTNEIKNVIFPEELRKFERYSKELDSLVSKQKIISESLVTKWTQLSQDSKVKDIQSSSKFQEELLKDQESRINALYGNWKRYTTGLSKGVEFYNSLLAYAKDLSKKIKDKHEEVQLEQSFGGMNIHPKYGPSNPGFSQNTGPQASQNTGYSQSSGYHSAQNTGYASNVGSNSGYQQQVQQPQHSGYSSSTSQHQGYSQQPQIYGQQPVLQNTYSDQSAYNRPSYPISNSSYTNAPSLPPKTPHHPQRPQQQYQQPQQHQQPGPTSTGKPNSESDLIYDQPSTYQPNMYNFFSSNQ</sequence>
<reference evidence="8" key="1">
    <citation type="submission" date="2022-03" db="EMBL/GenBank/DDBJ databases">
        <authorList>
            <person name="Legras J.-L."/>
            <person name="Devillers H."/>
            <person name="Grondin C."/>
        </authorList>
    </citation>
    <scope>NUCLEOTIDE SEQUENCE</scope>
    <source>
        <strain evidence="8">CLIB 1423</strain>
    </source>
</reference>
<keyword evidence="3" id="KW-0963">Cytoplasm</keyword>
<dbReference type="PANTHER" id="PTHR23030">
    <property type="entry name" value="PCD6 INTERACTING PROTEIN-RELATED"/>
    <property type="match status" value="1"/>
</dbReference>
<comment type="subcellular location">
    <subcellularLocation>
        <location evidence="2">Cytoplasm</location>
    </subcellularLocation>
    <subcellularLocation>
        <location evidence="1">Endosome</location>
    </subcellularLocation>
</comment>
<feature type="compositionally biased region" description="Polar residues" evidence="6">
    <location>
        <begin position="804"/>
        <end position="869"/>
    </location>
</feature>
<evidence type="ECO:0000256" key="4">
    <source>
        <dbReference type="ARBA" id="ARBA00022753"/>
    </source>
</evidence>
<gene>
    <name evidence="8" type="ORF">CLIB1423_21S01442</name>
</gene>
<dbReference type="PROSITE" id="PS51180">
    <property type="entry name" value="BRO1"/>
    <property type="match status" value="1"/>
</dbReference>
<organism evidence="8 9">
    <name type="scientific">[Candida] railenensis</name>
    <dbReference type="NCBI Taxonomy" id="45579"/>
    <lineage>
        <taxon>Eukaryota</taxon>
        <taxon>Fungi</taxon>
        <taxon>Dikarya</taxon>
        <taxon>Ascomycota</taxon>
        <taxon>Saccharomycotina</taxon>
        <taxon>Pichiomycetes</taxon>
        <taxon>Debaryomycetaceae</taxon>
        <taxon>Kurtzmaniella</taxon>
    </lineage>
</organism>
<dbReference type="Proteomes" id="UP000837801">
    <property type="component" value="Unassembled WGS sequence"/>
</dbReference>
<evidence type="ECO:0000256" key="2">
    <source>
        <dbReference type="ARBA" id="ARBA00004496"/>
    </source>
</evidence>
<dbReference type="GO" id="GO:0005768">
    <property type="term" value="C:endosome"/>
    <property type="evidence" value="ECO:0007669"/>
    <property type="project" value="UniProtKB-SubCell"/>
</dbReference>
<feature type="compositionally biased region" description="Polar residues" evidence="6">
    <location>
        <begin position="885"/>
        <end position="905"/>
    </location>
</feature>
<evidence type="ECO:0000256" key="3">
    <source>
        <dbReference type="ARBA" id="ARBA00022490"/>
    </source>
</evidence>
<dbReference type="EMBL" id="CAKXYY010000021">
    <property type="protein sequence ID" value="CAH2355083.1"/>
    <property type="molecule type" value="Genomic_DNA"/>
</dbReference>
<feature type="region of interest" description="Disordered" evidence="6">
    <location>
        <begin position="885"/>
        <end position="965"/>
    </location>
</feature>
<evidence type="ECO:0000256" key="1">
    <source>
        <dbReference type="ARBA" id="ARBA00004177"/>
    </source>
</evidence>
<feature type="compositionally biased region" description="Acidic residues" evidence="6">
    <location>
        <begin position="236"/>
        <end position="254"/>
    </location>
</feature>
<dbReference type="GO" id="GO:0043328">
    <property type="term" value="P:protein transport to vacuole involved in ubiquitin-dependent protein catabolic process via the multivesicular body sorting pathway"/>
    <property type="evidence" value="ECO:0007669"/>
    <property type="project" value="TreeGrafter"/>
</dbReference>
<evidence type="ECO:0000313" key="8">
    <source>
        <dbReference type="EMBL" id="CAH2355083.1"/>
    </source>
</evidence>
<dbReference type="PANTHER" id="PTHR23030:SF30">
    <property type="entry name" value="TYROSINE-PROTEIN PHOSPHATASE NON-RECEPTOR TYPE 23"/>
    <property type="match status" value="1"/>
</dbReference>
<name>A0A9P0QT15_9ASCO</name>
<dbReference type="Pfam" id="PF03097">
    <property type="entry name" value="BRO1"/>
    <property type="match status" value="1"/>
</dbReference>
<dbReference type="InterPro" id="IPR025304">
    <property type="entry name" value="ALIX_V_dom"/>
</dbReference>
<feature type="domain" description="BRO1" evidence="7">
    <location>
        <begin position="4"/>
        <end position="462"/>
    </location>
</feature>
<dbReference type="Gene3D" id="1.20.140.50">
    <property type="entry name" value="alix/aip1 like domains"/>
    <property type="match status" value="1"/>
</dbReference>
<evidence type="ECO:0000313" key="9">
    <source>
        <dbReference type="Proteomes" id="UP000837801"/>
    </source>
</evidence>
<accession>A0A9P0QT15</accession>
<dbReference type="Gene3D" id="1.25.40.280">
    <property type="entry name" value="alix/aip1 like domains"/>
    <property type="match status" value="2"/>
</dbReference>
<dbReference type="OrthoDB" id="2141925at2759"/>
<dbReference type="CDD" id="cd09242">
    <property type="entry name" value="BRO1_ScBro1_like"/>
    <property type="match status" value="1"/>
</dbReference>
<evidence type="ECO:0000256" key="6">
    <source>
        <dbReference type="SAM" id="MobiDB-lite"/>
    </source>
</evidence>
<comment type="caution">
    <text evidence="8">The sequence shown here is derived from an EMBL/GenBank/DDBJ whole genome shotgun (WGS) entry which is preliminary data.</text>
</comment>
<dbReference type="Gene3D" id="1.20.120.560">
    <property type="entry name" value="alix/aip1 in complex with the ypdl late domain"/>
    <property type="match status" value="1"/>
</dbReference>